<dbReference type="AlphaFoldDB" id="A0A6J4NUH8"/>
<organism evidence="1">
    <name type="scientific">uncultured Pyrinomonadaceae bacterium</name>
    <dbReference type="NCBI Taxonomy" id="2283094"/>
    <lineage>
        <taxon>Bacteria</taxon>
        <taxon>Pseudomonadati</taxon>
        <taxon>Acidobacteriota</taxon>
        <taxon>Blastocatellia</taxon>
        <taxon>Blastocatellales</taxon>
        <taxon>Pyrinomonadaceae</taxon>
        <taxon>environmental samples</taxon>
    </lineage>
</organism>
<protein>
    <submittedName>
        <fullName evidence="1">Uncharacterized protein</fullName>
    </submittedName>
</protein>
<reference evidence="1" key="1">
    <citation type="submission" date="2020-02" db="EMBL/GenBank/DDBJ databases">
        <authorList>
            <person name="Meier V. D."/>
        </authorList>
    </citation>
    <scope>NUCLEOTIDE SEQUENCE</scope>
    <source>
        <strain evidence="1">AVDCRST_MAG74</strain>
    </source>
</reference>
<evidence type="ECO:0000313" key="1">
    <source>
        <dbReference type="EMBL" id="CAA9398033.1"/>
    </source>
</evidence>
<feature type="non-terminal residue" evidence="1">
    <location>
        <position position="1"/>
    </location>
</feature>
<proteinExistence type="predicted"/>
<sequence>VQNSFFNFRDRSDFNLRCVVMVRLGVRQFGQPFAAWSAVYLHRVSWRKI</sequence>
<accession>A0A6J4NUH8</accession>
<dbReference type="EMBL" id="CADCUR010000115">
    <property type="protein sequence ID" value="CAA9398033.1"/>
    <property type="molecule type" value="Genomic_DNA"/>
</dbReference>
<name>A0A6J4NUH8_9BACT</name>
<feature type="non-terminal residue" evidence="1">
    <location>
        <position position="49"/>
    </location>
</feature>
<gene>
    <name evidence="1" type="ORF">AVDCRST_MAG74-1510</name>
</gene>